<evidence type="ECO:0000313" key="1">
    <source>
        <dbReference type="EMBL" id="OHB01435.1"/>
    </source>
</evidence>
<dbReference type="EMBL" id="MHWB01000013">
    <property type="protein sequence ID" value="OHB01435.1"/>
    <property type="molecule type" value="Genomic_DNA"/>
</dbReference>
<evidence type="ECO:0000313" key="2">
    <source>
        <dbReference type="Proteomes" id="UP000177707"/>
    </source>
</evidence>
<dbReference type="AlphaFoldDB" id="A0A1G2TVT4"/>
<protein>
    <submittedName>
        <fullName evidence="1">Uncharacterized protein</fullName>
    </submittedName>
</protein>
<name>A0A1G2TVT4_9BACT</name>
<reference evidence="1 2" key="1">
    <citation type="journal article" date="2016" name="Nat. Commun.">
        <title>Thousands of microbial genomes shed light on interconnected biogeochemical processes in an aquifer system.</title>
        <authorList>
            <person name="Anantharaman K."/>
            <person name="Brown C.T."/>
            <person name="Hug L.A."/>
            <person name="Sharon I."/>
            <person name="Castelle C.J."/>
            <person name="Probst A.J."/>
            <person name="Thomas B.C."/>
            <person name="Singh A."/>
            <person name="Wilkins M.J."/>
            <person name="Karaoz U."/>
            <person name="Brodie E.L."/>
            <person name="Williams K.H."/>
            <person name="Hubbard S.S."/>
            <person name="Banfield J.F."/>
        </authorList>
    </citation>
    <scope>NUCLEOTIDE SEQUENCE [LARGE SCALE GENOMIC DNA]</scope>
</reference>
<sequence>MSHFVSGSCEGEKCRMCKDPTPATHKVGEEILSDDPNPIRHNLTAYVCCLHFGQIFGPVAQQACLENKILWDFKG</sequence>
<organism evidence="1 2">
    <name type="scientific">Candidatus Zambryskibacteria bacterium RIFCSPLOWO2_01_FULL_39_39</name>
    <dbReference type="NCBI Taxonomy" id="1802758"/>
    <lineage>
        <taxon>Bacteria</taxon>
        <taxon>Candidatus Zambryskiibacteriota</taxon>
    </lineage>
</organism>
<gene>
    <name evidence="1" type="ORF">A3A96_01950</name>
</gene>
<dbReference type="Proteomes" id="UP000177707">
    <property type="component" value="Unassembled WGS sequence"/>
</dbReference>
<accession>A0A1G2TVT4</accession>
<comment type="caution">
    <text evidence="1">The sequence shown here is derived from an EMBL/GenBank/DDBJ whole genome shotgun (WGS) entry which is preliminary data.</text>
</comment>
<proteinExistence type="predicted"/>